<sequence>MDKVMETMFLFLTHTDSIYKQAVTLLRAKEIQELLDIMKGPLFNQGEPDHEKYFQETARHGKLLLQADNYMALCTCFLWVLYPFILHVQGKLVEFAIWLPYDANVDPK</sequence>
<comment type="caution">
    <text evidence="1">The sequence shown here is derived from an EMBL/GenBank/DDBJ whole genome shotgun (WGS) entry which is preliminary data.</text>
</comment>
<dbReference type="AlphaFoldDB" id="A0A8S4QSC3"/>
<organism evidence="1 2">
    <name type="scientific">Pararge aegeria aegeria</name>
    <dbReference type="NCBI Taxonomy" id="348720"/>
    <lineage>
        <taxon>Eukaryota</taxon>
        <taxon>Metazoa</taxon>
        <taxon>Ecdysozoa</taxon>
        <taxon>Arthropoda</taxon>
        <taxon>Hexapoda</taxon>
        <taxon>Insecta</taxon>
        <taxon>Pterygota</taxon>
        <taxon>Neoptera</taxon>
        <taxon>Endopterygota</taxon>
        <taxon>Lepidoptera</taxon>
        <taxon>Glossata</taxon>
        <taxon>Ditrysia</taxon>
        <taxon>Papilionoidea</taxon>
        <taxon>Nymphalidae</taxon>
        <taxon>Satyrinae</taxon>
        <taxon>Satyrini</taxon>
        <taxon>Parargina</taxon>
        <taxon>Pararge</taxon>
    </lineage>
</organism>
<accession>A0A8S4QSC3</accession>
<evidence type="ECO:0000313" key="1">
    <source>
        <dbReference type="EMBL" id="CAH2218188.1"/>
    </source>
</evidence>
<protein>
    <submittedName>
        <fullName evidence="1">Jg21860 protein</fullName>
    </submittedName>
</protein>
<gene>
    <name evidence="1" type="primary">jg21860</name>
    <name evidence="1" type="ORF">PAEG_LOCUS6035</name>
</gene>
<evidence type="ECO:0000313" key="2">
    <source>
        <dbReference type="Proteomes" id="UP000838756"/>
    </source>
</evidence>
<proteinExistence type="predicted"/>
<keyword evidence="2" id="KW-1185">Reference proteome</keyword>
<reference evidence="1" key="1">
    <citation type="submission" date="2022-03" db="EMBL/GenBank/DDBJ databases">
        <authorList>
            <person name="Lindestad O."/>
        </authorList>
    </citation>
    <scope>NUCLEOTIDE SEQUENCE</scope>
</reference>
<dbReference type="EMBL" id="CAKXAJ010019189">
    <property type="protein sequence ID" value="CAH2218188.1"/>
    <property type="molecule type" value="Genomic_DNA"/>
</dbReference>
<name>A0A8S4QSC3_9NEOP</name>
<dbReference type="Proteomes" id="UP000838756">
    <property type="component" value="Unassembled WGS sequence"/>
</dbReference>
<dbReference type="OrthoDB" id="5846619at2759"/>